<accession>A0A521CHK7</accession>
<name>A0A521CHK7_9BACT</name>
<keyword evidence="6" id="KW-0966">Cell projection</keyword>
<sequence length="235" mass="26808">MRRGPVLIPVIICWSLLLSDAHGQEQAVQRIEHLAKVQMQERCPDCKVTIEGKWIPGLLRMADSSRIQRIQLTAPELPRGYQKAVVHFHDADQQARSTQVQLYIRLHRKVPVVQQPIERGEVITAENLSWELRDITSLRKDPVASIDELHGQSARRFIAGGSILFKQEIQPTPLVQAGDRVQLIYTKDGVAINLRCEARESKAKGELIRVQSRETRKIYQGKVLSDTKIKWTKTL</sequence>
<comment type="function">
    <text evidence="4">Involved in the assembly process of the P-ring formation. It may associate with FlgF on the rod constituting a structure essential for the P-ring assembly or may act as a modulator protein for the P-ring assembly.</text>
</comment>
<evidence type="ECO:0000256" key="1">
    <source>
        <dbReference type="ARBA" id="ARBA00004418"/>
    </source>
</evidence>
<dbReference type="PANTHER" id="PTHR36307:SF1">
    <property type="entry name" value="FLAGELLA BASAL BODY P-RING FORMATION PROTEIN FLGA"/>
    <property type="match status" value="1"/>
</dbReference>
<proteinExistence type="inferred from homology"/>
<keyword evidence="3 4" id="KW-0574">Periplasm</keyword>
<reference evidence="6 7" key="1">
    <citation type="submission" date="2017-05" db="EMBL/GenBank/DDBJ databases">
        <authorList>
            <person name="Varghese N."/>
            <person name="Submissions S."/>
        </authorList>
    </citation>
    <scope>NUCLEOTIDE SEQUENCE [LARGE SCALE GENOMIC DNA]</scope>
    <source>
        <strain evidence="6 7">DSM 21194</strain>
    </source>
</reference>
<keyword evidence="7" id="KW-1185">Reference proteome</keyword>
<dbReference type="Gene3D" id="2.30.30.760">
    <property type="match status" value="1"/>
</dbReference>
<dbReference type="SMART" id="SM00858">
    <property type="entry name" value="SAF"/>
    <property type="match status" value="1"/>
</dbReference>
<evidence type="ECO:0000313" key="7">
    <source>
        <dbReference type="Proteomes" id="UP000317593"/>
    </source>
</evidence>
<feature type="domain" description="SAF" evidence="5">
    <location>
        <begin position="108"/>
        <end position="170"/>
    </location>
</feature>
<dbReference type="EMBL" id="FXTH01000006">
    <property type="protein sequence ID" value="SMO58914.1"/>
    <property type="molecule type" value="Genomic_DNA"/>
</dbReference>
<gene>
    <name evidence="6" type="ORF">SAMN06265218_10689</name>
</gene>
<keyword evidence="6" id="KW-0969">Cilium</keyword>
<dbReference type="Pfam" id="PF13144">
    <property type="entry name" value="ChapFlgA"/>
    <property type="match status" value="1"/>
</dbReference>
<dbReference type="InterPro" id="IPR039246">
    <property type="entry name" value="Flagellar_FlgA"/>
</dbReference>
<dbReference type="Proteomes" id="UP000317593">
    <property type="component" value="Unassembled WGS sequence"/>
</dbReference>
<organism evidence="6 7">
    <name type="scientific">Fodinibius sediminis</name>
    <dbReference type="NCBI Taxonomy" id="1214077"/>
    <lineage>
        <taxon>Bacteria</taxon>
        <taxon>Pseudomonadati</taxon>
        <taxon>Balneolota</taxon>
        <taxon>Balneolia</taxon>
        <taxon>Balneolales</taxon>
        <taxon>Balneolaceae</taxon>
        <taxon>Fodinibius</taxon>
    </lineage>
</organism>
<dbReference type="NCBIfam" id="TIGR03170">
    <property type="entry name" value="flgA_cterm"/>
    <property type="match status" value="1"/>
</dbReference>
<comment type="similarity">
    <text evidence="4">Belongs to the FlgA family.</text>
</comment>
<dbReference type="InterPro" id="IPR017585">
    <property type="entry name" value="SAF_FlgA"/>
</dbReference>
<dbReference type="CDD" id="cd11614">
    <property type="entry name" value="SAF_CpaB_FlgA_like"/>
    <property type="match status" value="1"/>
</dbReference>
<dbReference type="InterPro" id="IPR013974">
    <property type="entry name" value="SAF"/>
</dbReference>
<dbReference type="RefSeq" id="WP_142714083.1">
    <property type="nucleotide sequence ID" value="NZ_FXTH01000006.1"/>
</dbReference>
<dbReference type="OrthoDB" id="1524566at2"/>
<evidence type="ECO:0000256" key="2">
    <source>
        <dbReference type="ARBA" id="ARBA00022729"/>
    </source>
</evidence>
<protein>
    <recommendedName>
        <fullName evidence="4">Flagella basal body P-ring formation protein FlgA</fullName>
    </recommendedName>
</protein>
<comment type="subcellular location">
    <subcellularLocation>
        <location evidence="1 4">Periplasm</location>
    </subcellularLocation>
</comment>
<dbReference type="PANTHER" id="PTHR36307">
    <property type="entry name" value="FLAGELLA BASAL BODY P-RING FORMATION PROTEIN FLGA"/>
    <property type="match status" value="1"/>
</dbReference>
<evidence type="ECO:0000259" key="5">
    <source>
        <dbReference type="SMART" id="SM00858"/>
    </source>
</evidence>
<keyword evidence="2" id="KW-0732">Signal</keyword>
<keyword evidence="6" id="KW-0282">Flagellum</keyword>
<dbReference type="GO" id="GO:0044780">
    <property type="term" value="P:bacterial-type flagellum assembly"/>
    <property type="evidence" value="ECO:0007669"/>
    <property type="project" value="InterPro"/>
</dbReference>
<evidence type="ECO:0000256" key="3">
    <source>
        <dbReference type="ARBA" id="ARBA00022764"/>
    </source>
</evidence>
<keyword evidence="4" id="KW-1005">Bacterial flagellum biogenesis</keyword>
<dbReference type="AlphaFoldDB" id="A0A521CHK7"/>
<dbReference type="Gene3D" id="3.90.1210.10">
    <property type="entry name" value="Antifreeze-like/N-acetylneuraminic acid synthase C-terminal domain"/>
    <property type="match status" value="1"/>
</dbReference>
<dbReference type="GO" id="GO:0042597">
    <property type="term" value="C:periplasmic space"/>
    <property type="evidence" value="ECO:0007669"/>
    <property type="project" value="UniProtKB-SubCell"/>
</dbReference>
<evidence type="ECO:0000256" key="4">
    <source>
        <dbReference type="RuleBase" id="RU362063"/>
    </source>
</evidence>
<evidence type="ECO:0000313" key="6">
    <source>
        <dbReference type="EMBL" id="SMO58914.1"/>
    </source>
</evidence>